<dbReference type="EMBL" id="KV417626">
    <property type="protein sequence ID" value="KZP13889.1"/>
    <property type="molecule type" value="Genomic_DNA"/>
</dbReference>
<keyword evidence="2" id="KW-1185">Reference proteome</keyword>
<accession>A0A166CQ04</accession>
<name>A0A166CQ04_9AGAM</name>
<sequence>MRCQFDRGAPVIRIPFICTQGVAQHSSSSPTGWDGSGHAMRCQFELGADKSIAIYLLRWLTAGRSIGHQEQRNMGMSVVLRSRLEQRIGEEWCIWCVVWEMRGRARASVMAHGQTRSGKLKGSTNWMQSGVCRQSNTAQAHGIKITHPIHQSRCVYESRFRRTR</sequence>
<dbReference type="Proteomes" id="UP000076532">
    <property type="component" value="Unassembled WGS sequence"/>
</dbReference>
<evidence type="ECO:0000313" key="1">
    <source>
        <dbReference type="EMBL" id="KZP13889.1"/>
    </source>
</evidence>
<organism evidence="1 2">
    <name type="scientific">Athelia psychrophila</name>
    <dbReference type="NCBI Taxonomy" id="1759441"/>
    <lineage>
        <taxon>Eukaryota</taxon>
        <taxon>Fungi</taxon>
        <taxon>Dikarya</taxon>
        <taxon>Basidiomycota</taxon>
        <taxon>Agaricomycotina</taxon>
        <taxon>Agaricomycetes</taxon>
        <taxon>Agaricomycetidae</taxon>
        <taxon>Atheliales</taxon>
        <taxon>Atheliaceae</taxon>
        <taxon>Athelia</taxon>
    </lineage>
</organism>
<gene>
    <name evidence="1" type="ORF">FIBSPDRAFT_121832</name>
</gene>
<protein>
    <submittedName>
        <fullName evidence="1">Uncharacterized protein</fullName>
    </submittedName>
</protein>
<reference evidence="1 2" key="1">
    <citation type="journal article" date="2016" name="Mol. Biol. Evol.">
        <title>Comparative Genomics of Early-Diverging Mushroom-Forming Fungi Provides Insights into the Origins of Lignocellulose Decay Capabilities.</title>
        <authorList>
            <person name="Nagy L.G."/>
            <person name="Riley R."/>
            <person name="Tritt A."/>
            <person name="Adam C."/>
            <person name="Daum C."/>
            <person name="Floudas D."/>
            <person name="Sun H."/>
            <person name="Yadav J.S."/>
            <person name="Pangilinan J."/>
            <person name="Larsson K.H."/>
            <person name="Matsuura K."/>
            <person name="Barry K."/>
            <person name="Labutti K."/>
            <person name="Kuo R."/>
            <person name="Ohm R.A."/>
            <person name="Bhattacharya S.S."/>
            <person name="Shirouzu T."/>
            <person name="Yoshinaga Y."/>
            <person name="Martin F.M."/>
            <person name="Grigoriev I.V."/>
            <person name="Hibbett D.S."/>
        </authorList>
    </citation>
    <scope>NUCLEOTIDE SEQUENCE [LARGE SCALE GENOMIC DNA]</scope>
    <source>
        <strain evidence="1 2">CBS 109695</strain>
    </source>
</reference>
<dbReference type="AlphaFoldDB" id="A0A166CQ04"/>
<evidence type="ECO:0000313" key="2">
    <source>
        <dbReference type="Proteomes" id="UP000076532"/>
    </source>
</evidence>
<proteinExistence type="predicted"/>